<evidence type="ECO:0000313" key="2">
    <source>
        <dbReference type="EnsemblPlants" id="Kaladp0219s0001.2.v1.1.CDS.1"/>
    </source>
</evidence>
<keyword evidence="1" id="KW-1133">Transmembrane helix</keyword>
<keyword evidence="1" id="KW-0812">Transmembrane</keyword>
<protein>
    <submittedName>
        <fullName evidence="2">Uncharacterized protein</fullName>
    </submittedName>
</protein>
<proteinExistence type="predicted"/>
<dbReference type="Gramene" id="Kaladp0219s0001.2.v1.1">
    <property type="protein sequence ID" value="Kaladp0219s0001.2.v1.1.CDS.1"/>
    <property type="gene ID" value="Kaladp0219s0001.v1.1"/>
</dbReference>
<dbReference type="AlphaFoldDB" id="A0A7N0V995"/>
<name>A0A7N0V995_KALFE</name>
<dbReference type="EnsemblPlants" id="Kaladp0219s0001.1.v1.1">
    <property type="protein sequence ID" value="Kaladp0219s0001.1.v1.1.CDS.1"/>
    <property type="gene ID" value="Kaladp0219s0001.v1.1"/>
</dbReference>
<evidence type="ECO:0000256" key="1">
    <source>
        <dbReference type="SAM" id="Phobius"/>
    </source>
</evidence>
<dbReference type="EnsemblPlants" id="Kaladp0219s0001.2.v1.1">
    <property type="protein sequence ID" value="Kaladp0219s0001.2.v1.1.CDS.1"/>
    <property type="gene ID" value="Kaladp0219s0001.v1.1"/>
</dbReference>
<evidence type="ECO:0000313" key="3">
    <source>
        <dbReference type="Proteomes" id="UP000594263"/>
    </source>
</evidence>
<feature type="transmembrane region" description="Helical" evidence="1">
    <location>
        <begin position="26"/>
        <end position="47"/>
    </location>
</feature>
<accession>A0A7N0V995</accession>
<organism evidence="2 3">
    <name type="scientific">Kalanchoe fedtschenkoi</name>
    <name type="common">Lavender scallops</name>
    <name type="synonym">South American air plant</name>
    <dbReference type="NCBI Taxonomy" id="63787"/>
    <lineage>
        <taxon>Eukaryota</taxon>
        <taxon>Viridiplantae</taxon>
        <taxon>Streptophyta</taxon>
        <taxon>Embryophyta</taxon>
        <taxon>Tracheophyta</taxon>
        <taxon>Spermatophyta</taxon>
        <taxon>Magnoliopsida</taxon>
        <taxon>eudicotyledons</taxon>
        <taxon>Gunneridae</taxon>
        <taxon>Pentapetalae</taxon>
        <taxon>Saxifragales</taxon>
        <taxon>Crassulaceae</taxon>
        <taxon>Kalanchoe</taxon>
    </lineage>
</organism>
<sequence>MSTILLSLVTCKSSHTTEIFAFPTYYVYINLFFNQSHLICFMVKPIVFIQAGKKKLRTYNIKWPT</sequence>
<keyword evidence="1" id="KW-0472">Membrane</keyword>
<keyword evidence="3" id="KW-1185">Reference proteome</keyword>
<dbReference type="Proteomes" id="UP000594263">
    <property type="component" value="Unplaced"/>
</dbReference>
<reference evidence="2" key="1">
    <citation type="submission" date="2021-01" db="UniProtKB">
        <authorList>
            <consortium name="EnsemblPlants"/>
        </authorList>
    </citation>
    <scope>IDENTIFICATION</scope>
</reference>
<dbReference type="Gramene" id="Kaladp0219s0001.1.v1.1">
    <property type="protein sequence ID" value="Kaladp0219s0001.1.v1.1.CDS.1"/>
    <property type="gene ID" value="Kaladp0219s0001.v1.1"/>
</dbReference>